<protein>
    <submittedName>
        <fullName evidence="6">Cell division protein FtsK</fullName>
    </submittedName>
</protein>
<evidence type="ECO:0000256" key="1">
    <source>
        <dbReference type="ARBA" id="ARBA00022741"/>
    </source>
</evidence>
<keyword evidence="4" id="KW-0812">Transmembrane</keyword>
<feature type="binding site" evidence="3">
    <location>
        <begin position="342"/>
        <end position="349"/>
    </location>
    <ligand>
        <name>ATP</name>
        <dbReference type="ChEBI" id="CHEBI:30616"/>
    </ligand>
</feature>
<gene>
    <name evidence="6" type="ORF">NUM_51980</name>
</gene>
<dbReference type="AlphaFoldDB" id="A0A8J4AG00"/>
<dbReference type="InterPro" id="IPR050206">
    <property type="entry name" value="FtsK/SpoIIIE/SftA"/>
</dbReference>
<keyword evidence="4" id="KW-0472">Membrane</keyword>
<dbReference type="InterPro" id="IPR002543">
    <property type="entry name" value="FtsK_dom"/>
</dbReference>
<feature type="domain" description="FtsK" evidence="5">
    <location>
        <begin position="326"/>
        <end position="521"/>
    </location>
</feature>
<keyword evidence="1 3" id="KW-0547">Nucleotide-binding</keyword>
<keyword evidence="7" id="KW-1185">Reference proteome</keyword>
<dbReference type="GO" id="GO:0003677">
    <property type="term" value="F:DNA binding"/>
    <property type="evidence" value="ECO:0007669"/>
    <property type="project" value="InterPro"/>
</dbReference>
<comment type="caution">
    <text evidence="6">The sequence shown here is derived from an EMBL/GenBank/DDBJ whole genome shotgun (WGS) entry which is preliminary data.</text>
</comment>
<evidence type="ECO:0000259" key="5">
    <source>
        <dbReference type="PROSITE" id="PS50901"/>
    </source>
</evidence>
<evidence type="ECO:0000313" key="6">
    <source>
        <dbReference type="EMBL" id="GIL29944.1"/>
    </source>
</evidence>
<dbReference type="SUPFAM" id="SSF52540">
    <property type="entry name" value="P-loop containing nucleoside triphosphate hydrolases"/>
    <property type="match status" value="1"/>
</dbReference>
<dbReference type="GO" id="GO:0051301">
    <property type="term" value="P:cell division"/>
    <property type="evidence" value="ECO:0007669"/>
    <property type="project" value="UniProtKB-KW"/>
</dbReference>
<keyword evidence="6" id="KW-0131">Cell cycle</keyword>
<dbReference type="RefSeq" id="WP_207127594.1">
    <property type="nucleotide sequence ID" value="NZ_BOPO01000110.1"/>
</dbReference>
<evidence type="ECO:0000313" key="7">
    <source>
        <dbReference type="Proteomes" id="UP000614996"/>
    </source>
</evidence>
<dbReference type="Proteomes" id="UP000614996">
    <property type="component" value="Unassembled WGS sequence"/>
</dbReference>
<dbReference type="PROSITE" id="PS50901">
    <property type="entry name" value="FTSK"/>
    <property type="match status" value="1"/>
</dbReference>
<dbReference type="PANTHER" id="PTHR22683">
    <property type="entry name" value="SPORULATION PROTEIN RELATED"/>
    <property type="match status" value="1"/>
</dbReference>
<reference evidence="7" key="1">
    <citation type="journal article" date="2021" name="Int. J. Syst. Evol. Microbiol.">
        <title>Actinocatenispora comari sp. nov., an endophytic actinomycete isolated from aerial parts of Comarum salesowianum.</title>
        <authorList>
            <person name="Oyunbileg N."/>
            <person name="Iizaka Y."/>
            <person name="Hamada M."/>
            <person name="Davaapurev B.O."/>
            <person name="Fukumoto A."/>
            <person name="Tsetseg B."/>
            <person name="Kato F."/>
            <person name="Tamura T."/>
            <person name="Batkhuu J."/>
            <person name="Anzai Y."/>
        </authorList>
    </citation>
    <scope>NUCLEOTIDE SEQUENCE [LARGE SCALE GENOMIC DNA]</scope>
    <source>
        <strain evidence="7">NUM-2625</strain>
    </source>
</reference>
<evidence type="ECO:0000256" key="3">
    <source>
        <dbReference type="PROSITE-ProRule" id="PRU00289"/>
    </source>
</evidence>
<dbReference type="EMBL" id="BOPO01000110">
    <property type="protein sequence ID" value="GIL29944.1"/>
    <property type="molecule type" value="Genomic_DNA"/>
</dbReference>
<evidence type="ECO:0000256" key="4">
    <source>
        <dbReference type="SAM" id="Phobius"/>
    </source>
</evidence>
<proteinExistence type="predicted"/>
<keyword evidence="4" id="KW-1133">Transmembrane helix</keyword>
<organism evidence="6 7">
    <name type="scientific">Actinocatenispora comari</name>
    <dbReference type="NCBI Taxonomy" id="2807577"/>
    <lineage>
        <taxon>Bacteria</taxon>
        <taxon>Bacillati</taxon>
        <taxon>Actinomycetota</taxon>
        <taxon>Actinomycetes</taxon>
        <taxon>Micromonosporales</taxon>
        <taxon>Micromonosporaceae</taxon>
        <taxon>Actinocatenispora</taxon>
    </lineage>
</organism>
<name>A0A8J4AG00_9ACTN</name>
<keyword evidence="2 3" id="KW-0067">ATP-binding</keyword>
<dbReference type="PANTHER" id="PTHR22683:SF41">
    <property type="entry name" value="DNA TRANSLOCASE FTSK"/>
    <property type="match status" value="1"/>
</dbReference>
<sequence length="679" mass="74053">MTHEVIRVDGDAEAVEYRPGQPGAPVDGPDERRPLHATIRAREAEPRRPLVPGWTRNADQRREVARWAVGYAGYTVAFHTLRAPKYAAKTAAWSVVGAGRLVARQLRWWFVADSVVLQQEAATANDPETWMRLHDKARQARLFRGLVLLAELLGLVAGGLLARFLAPWWVPALVGLVAVPALALAGRPAHRPILDRVSVGPRFIKLTADQVRRALVATGKVRDEAAPSFPRDIGRDGPGWLASVELPSGVIATDIIDKREQLAGGLRLPFDQVWPEAVKGEHPGRLDVWVADRPVSAMRQPASPLLDEALQLDYFQPMPYGFDVRMREVTWSLEQRNSVFGGQPGSGKTLAARNVALGAVLDPLVIPLVSELKGSGDWDCFEPLCPPGGYVCGATTAATRATVAMLEYLLTECEIRPDLIARYARQGLNSVKALNRRMAERDERLRPIVAVFDEVQEAITDPEHGKQVAAMLTSLVKRGRALGVHLVLATQRLDKDSLPKGITSNVSNRACLSVPGQVECDMVLGTGAYKQGARPNAFQPIEDAGWMVVAGLGTGFGTRRAAYLDDRAAAAICARAEQLRHGVDRPDPIRAEARNLLADVREVWPGGDAVWSEVVVPLLAERWPDAYADLTVEQFGSLMASAGVRTVDIGRRIDGRQTTRKGVRLDALDAGITARQLKS</sequence>
<accession>A0A8J4AG00</accession>
<dbReference type="InterPro" id="IPR027417">
    <property type="entry name" value="P-loop_NTPase"/>
</dbReference>
<evidence type="ECO:0000256" key="2">
    <source>
        <dbReference type="ARBA" id="ARBA00022840"/>
    </source>
</evidence>
<dbReference type="GO" id="GO:0005524">
    <property type="term" value="F:ATP binding"/>
    <property type="evidence" value="ECO:0007669"/>
    <property type="project" value="UniProtKB-UniRule"/>
</dbReference>
<dbReference type="Gene3D" id="3.40.50.300">
    <property type="entry name" value="P-loop containing nucleotide triphosphate hydrolases"/>
    <property type="match status" value="1"/>
</dbReference>
<feature type="transmembrane region" description="Helical" evidence="4">
    <location>
        <begin position="142"/>
        <end position="162"/>
    </location>
</feature>
<keyword evidence="6" id="KW-0132">Cell division</keyword>